<accession>A0A1M5JF43</accession>
<gene>
    <name evidence="1" type="ORF">SAMN05444396_110113</name>
</gene>
<reference evidence="2" key="1">
    <citation type="submission" date="2016-11" db="EMBL/GenBank/DDBJ databases">
        <authorList>
            <person name="Varghese N."/>
            <person name="Submissions S."/>
        </authorList>
    </citation>
    <scope>NUCLEOTIDE SEQUENCE [LARGE SCALE GENOMIC DNA]</scope>
    <source>
        <strain evidence="2">DSM 19741</strain>
    </source>
</reference>
<dbReference type="Proteomes" id="UP000184036">
    <property type="component" value="Unassembled WGS sequence"/>
</dbReference>
<sequence>MRKIRFLEYYYIKQIISLLTQKNSESSFLPDLNFYCTLEYKIKS</sequence>
<dbReference type="AlphaFoldDB" id="A0A1M5JF43"/>
<proteinExistence type="predicted"/>
<protein>
    <submittedName>
        <fullName evidence="1">Uncharacterized protein</fullName>
    </submittedName>
</protein>
<evidence type="ECO:0000313" key="1">
    <source>
        <dbReference type="EMBL" id="SHG38890.1"/>
    </source>
</evidence>
<dbReference type="EMBL" id="FQWE01000010">
    <property type="protein sequence ID" value="SHG38890.1"/>
    <property type="molecule type" value="Genomic_DNA"/>
</dbReference>
<evidence type="ECO:0000313" key="2">
    <source>
        <dbReference type="Proteomes" id="UP000184036"/>
    </source>
</evidence>
<keyword evidence="2" id="KW-1185">Reference proteome</keyword>
<dbReference type="STRING" id="271157.SAMN05444396_110113"/>
<name>A0A1M5JF43_9FLAO</name>
<organism evidence="1 2">
    <name type="scientific">Flavobacterium segetis</name>
    <dbReference type="NCBI Taxonomy" id="271157"/>
    <lineage>
        <taxon>Bacteria</taxon>
        <taxon>Pseudomonadati</taxon>
        <taxon>Bacteroidota</taxon>
        <taxon>Flavobacteriia</taxon>
        <taxon>Flavobacteriales</taxon>
        <taxon>Flavobacteriaceae</taxon>
        <taxon>Flavobacterium</taxon>
    </lineage>
</organism>